<dbReference type="AlphaFoldDB" id="A0A2B7Y5V8"/>
<keyword evidence="1" id="KW-0723">Serine/threonine-protein kinase</keyword>
<accession>A0A2B7Y5V8</accession>
<dbReference type="Proteomes" id="UP000224634">
    <property type="component" value="Unassembled WGS sequence"/>
</dbReference>
<dbReference type="PROSITE" id="PS50011">
    <property type="entry name" value="PROTEIN_KINASE_DOM"/>
    <property type="match status" value="1"/>
</dbReference>
<reference evidence="5 6" key="1">
    <citation type="submission" date="2017-10" db="EMBL/GenBank/DDBJ databases">
        <title>Comparative genomics in systemic dimorphic fungi from Ajellomycetaceae.</title>
        <authorList>
            <person name="Munoz J.F."/>
            <person name="Mcewen J.G."/>
            <person name="Clay O.K."/>
            <person name="Cuomo C.A."/>
        </authorList>
    </citation>
    <scope>NUCLEOTIDE SEQUENCE [LARGE SCALE GENOMIC DNA]</scope>
    <source>
        <strain evidence="5 6">UAMH7299</strain>
    </source>
</reference>
<dbReference type="InterPro" id="IPR050117">
    <property type="entry name" value="MAPK"/>
</dbReference>
<evidence type="ECO:0000313" key="5">
    <source>
        <dbReference type="EMBL" id="PGH16620.1"/>
    </source>
</evidence>
<comment type="caution">
    <text evidence="5">The sequence shown here is derived from an EMBL/GenBank/DDBJ whole genome shotgun (WGS) entry which is preliminary data.</text>
</comment>
<dbReference type="InterPro" id="IPR000719">
    <property type="entry name" value="Prot_kinase_dom"/>
</dbReference>
<dbReference type="EMBL" id="PDNA01000072">
    <property type="protein sequence ID" value="PGH16620.1"/>
    <property type="molecule type" value="Genomic_DNA"/>
</dbReference>
<dbReference type="GO" id="GO:0004674">
    <property type="term" value="F:protein serine/threonine kinase activity"/>
    <property type="evidence" value="ECO:0007669"/>
    <property type="project" value="UniProtKB-KW"/>
</dbReference>
<name>A0A2B7Y5V8_POLH7</name>
<keyword evidence="6" id="KW-1185">Reference proteome</keyword>
<dbReference type="Gene3D" id="1.10.510.10">
    <property type="entry name" value="Transferase(Phosphotransferase) domain 1"/>
    <property type="match status" value="1"/>
</dbReference>
<organism evidence="5 6">
    <name type="scientific">Polytolypa hystricis (strain UAMH7299)</name>
    <dbReference type="NCBI Taxonomy" id="1447883"/>
    <lineage>
        <taxon>Eukaryota</taxon>
        <taxon>Fungi</taxon>
        <taxon>Dikarya</taxon>
        <taxon>Ascomycota</taxon>
        <taxon>Pezizomycotina</taxon>
        <taxon>Eurotiomycetes</taxon>
        <taxon>Eurotiomycetidae</taxon>
        <taxon>Onygenales</taxon>
        <taxon>Onygenales incertae sedis</taxon>
        <taxon>Polytolypa</taxon>
    </lineage>
</organism>
<sequence>MSSMHSTITRRLSLSYALTSSPFLQVSRPMLLCQKATPPEALFPGEPLSFPVDIWSLGCAIWNIIGVRPLFDQFAITTDWMITEHVTVLGRLPSRWWEKWDSRFECFNGDGTPRNIEEVGPLWAERLEQFVQEPGQSRGMEEIGNEEKAALLTMLKGMLVFEPGERLTVEQVMESKWIKEWALPELEKIREVQ</sequence>
<dbReference type="SUPFAM" id="SSF56112">
    <property type="entry name" value="Protein kinase-like (PK-like)"/>
    <property type="match status" value="1"/>
</dbReference>
<proteinExistence type="predicted"/>
<keyword evidence="3" id="KW-0067">ATP-binding</keyword>
<evidence type="ECO:0000256" key="3">
    <source>
        <dbReference type="ARBA" id="ARBA00022840"/>
    </source>
</evidence>
<dbReference type="InterPro" id="IPR011009">
    <property type="entry name" value="Kinase-like_dom_sf"/>
</dbReference>
<evidence type="ECO:0000313" key="6">
    <source>
        <dbReference type="Proteomes" id="UP000224634"/>
    </source>
</evidence>
<keyword evidence="1" id="KW-0808">Transferase</keyword>
<gene>
    <name evidence="5" type="ORF">AJ80_05122</name>
</gene>
<feature type="domain" description="Protein kinase" evidence="4">
    <location>
        <begin position="1"/>
        <end position="178"/>
    </location>
</feature>
<evidence type="ECO:0000259" key="4">
    <source>
        <dbReference type="PROSITE" id="PS50011"/>
    </source>
</evidence>
<keyword evidence="2" id="KW-0547">Nucleotide-binding</keyword>
<keyword evidence="1" id="KW-0418">Kinase</keyword>
<dbReference type="STRING" id="1447883.A0A2B7Y5V8"/>
<evidence type="ECO:0000256" key="1">
    <source>
        <dbReference type="ARBA" id="ARBA00022527"/>
    </source>
</evidence>
<evidence type="ECO:0000256" key="2">
    <source>
        <dbReference type="ARBA" id="ARBA00022741"/>
    </source>
</evidence>
<dbReference type="Pfam" id="PF00069">
    <property type="entry name" value="Pkinase"/>
    <property type="match status" value="1"/>
</dbReference>
<dbReference type="GO" id="GO:0005524">
    <property type="term" value="F:ATP binding"/>
    <property type="evidence" value="ECO:0007669"/>
    <property type="project" value="UniProtKB-KW"/>
</dbReference>
<dbReference type="OrthoDB" id="4202152at2759"/>
<dbReference type="PANTHER" id="PTHR24055">
    <property type="entry name" value="MITOGEN-ACTIVATED PROTEIN KINASE"/>
    <property type="match status" value="1"/>
</dbReference>
<protein>
    <recommendedName>
        <fullName evidence="4">Protein kinase domain-containing protein</fullName>
    </recommendedName>
</protein>